<evidence type="ECO:0000313" key="7">
    <source>
        <dbReference type="EMBL" id="KKQ67404.1"/>
    </source>
</evidence>
<dbReference type="Pfam" id="PF00389">
    <property type="entry name" value="2-Hacid_dh"/>
    <property type="match status" value="1"/>
</dbReference>
<evidence type="ECO:0000256" key="4">
    <source>
        <dbReference type="RuleBase" id="RU003719"/>
    </source>
</evidence>
<evidence type="ECO:0000256" key="3">
    <source>
        <dbReference type="ARBA" id="ARBA00023027"/>
    </source>
</evidence>
<dbReference type="Proteomes" id="UP000034235">
    <property type="component" value="Unassembled WGS sequence"/>
</dbReference>
<dbReference type="SUPFAM" id="SSF51735">
    <property type="entry name" value="NAD(P)-binding Rossmann-fold domains"/>
    <property type="match status" value="1"/>
</dbReference>
<sequence length="323" mass="36211">MKIAFFEIRPGEQELLEEGLRGHSLKFFEDPLNETNIQDVLDFDVISTHSKSKVTSAVIEKLNNLKLVATRTTGFDHIDLQKCKEKNIVVCNVPAYGEITVAEYAFALILNVSRKIYQGVYNIKEKNNFDTNSLEGFDLNEKTLGVIGTGRIGQHVINLTRGFNMKVIAFDAFPRPELQEKLNFKYVSLEQLLSTSDVITLHVPYLPSTHHLINSANINKIKKGAILVNTSRGGVIETKTLVDALENKILSAAGLDVFEEEYEIANNQNTEAVTLVKKLISMENCIVTPHNAFNSIEARTRIEQTTIENINNFLKDSLTNIVS</sequence>
<dbReference type="EMBL" id="LBUP01000001">
    <property type="protein sequence ID" value="KKQ67404.1"/>
    <property type="molecule type" value="Genomic_DNA"/>
</dbReference>
<reference evidence="7 8" key="1">
    <citation type="journal article" date="2015" name="Nature">
        <title>rRNA introns, odd ribosomes, and small enigmatic genomes across a large radiation of phyla.</title>
        <authorList>
            <person name="Brown C.T."/>
            <person name="Hug L.A."/>
            <person name="Thomas B.C."/>
            <person name="Sharon I."/>
            <person name="Castelle C.J."/>
            <person name="Singh A."/>
            <person name="Wilkins M.J."/>
            <person name="Williams K.H."/>
            <person name="Banfield J.F."/>
        </authorList>
    </citation>
    <scope>NUCLEOTIDE SEQUENCE [LARGE SCALE GENOMIC DNA]</scope>
</reference>
<dbReference type="InterPro" id="IPR036291">
    <property type="entry name" value="NAD(P)-bd_dom_sf"/>
</dbReference>
<comment type="similarity">
    <text evidence="1 4">Belongs to the D-isomer specific 2-hydroxyacid dehydrogenase family.</text>
</comment>
<gene>
    <name evidence="7" type="ORF">US86_C0001G0331</name>
</gene>
<dbReference type="InterPro" id="IPR058205">
    <property type="entry name" value="D-LDH-like"/>
</dbReference>
<dbReference type="Pfam" id="PF02826">
    <property type="entry name" value="2-Hacid_dh_C"/>
    <property type="match status" value="1"/>
</dbReference>
<evidence type="ECO:0008006" key="9">
    <source>
        <dbReference type="Google" id="ProtNLM"/>
    </source>
</evidence>
<dbReference type="Gene3D" id="3.40.50.720">
    <property type="entry name" value="NAD(P)-binding Rossmann-like Domain"/>
    <property type="match status" value="2"/>
</dbReference>
<dbReference type="PROSITE" id="PS00670">
    <property type="entry name" value="D_2_HYDROXYACID_DH_2"/>
    <property type="match status" value="1"/>
</dbReference>
<dbReference type="GO" id="GO:0051287">
    <property type="term" value="F:NAD binding"/>
    <property type="evidence" value="ECO:0007669"/>
    <property type="project" value="InterPro"/>
</dbReference>
<dbReference type="InterPro" id="IPR029752">
    <property type="entry name" value="D-isomer_DH_CS1"/>
</dbReference>
<dbReference type="PANTHER" id="PTHR43026">
    <property type="entry name" value="2-HYDROXYACID DEHYDROGENASE HOMOLOG 1-RELATED"/>
    <property type="match status" value="1"/>
</dbReference>
<dbReference type="GO" id="GO:0006564">
    <property type="term" value="P:L-serine biosynthetic process"/>
    <property type="evidence" value="ECO:0007669"/>
    <property type="project" value="UniProtKB-ARBA"/>
</dbReference>
<dbReference type="SUPFAM" id="SSF52283">
    <property type="entry name" value="Formate/glycerate dehydrogenase catalytic domain-like"/>
    <property type="match status" value="1"/>
</dbReference>
<evidence type="ECO:0000256" key="2">
    <source>
        <dbReference type="ARBA" id="ARBA00023002"/>
    </source>
</evidence>
<keyword evidence="3" id="KW-0520">NAD</keyword>
<organism evidence="7 8">
    <name type="scientific">Candidatus Daviesbacteria bacterium GW2011_GWA2_38_24</name>
    <dbReference type="NCBI Taxonomy" id="1618422"/>
    <lineage>
        <taxon>Bacteria</taxon>
        <taxon>Candidatus Daviesiibacteriota</taxon>
    </lineage>
</organism>
<dbReference type="PROSITE" id="PS00065">
    <property type="entry name" value="D_2_HYDROXYACID_DH_1"/>
    <property type="match status" value="1"/>
</dbReference>
<dbReference type="AlphaFoldDB" id="A0A0G0M167"/>
<dbReference type="InterPro" id="IPR006139">
    <property type="entry name" value="D-isomer_2_OHA_DH_cat_dom"/>
</dbReference>
<dbReference type="GO" id="GO:0008720">
    <property type="term" value="F:D-lactate dehydrogenase (NAD+) activity"/>
    <property type="evidence" value="ECO:0007669"/>
    <property type="project" value="TreeGrafter"/>
</dbReference>
<dbReference type="GO" id="GO:0047545">
    <property type="term" value="F:(S)-2-hydroxyglutarate dehydrogenase activity"/>
    <property type="evidence" value="ECO:0007669"/>
    <property type="project" value="UniProtKB-ARBA"/>
</dbReference>
<protein>
    <recommendedName>
        <fullName evidence="9">D-isomer specific 2-hydroxyacid dehydrogenase NAD-binding protein</fullName>
    </recommendedName>
</protein>
<dbReference type="InterPro" id="IPR029753">
    <property type="entry name" value="D-isomer_DH_CS"/>
</dbReference>
<evidence type="ECO:0000313" key="8">
    <source>
        <dbReference type="Proteomes" id="UP000034235"/>
    </source>
</evidence>
<dbReference type="GO" id="GO:0004617">
    <property type="term" value="F:phosphoglycerate dehydrogenase activity"/>
    <property type="evidence" value="ECO:0007669"/>
    <property type="project" value="UniProtKB-ARBA"/>
</dbReference>
<name>A0A0G0M167_9BACT</name>
<feature type="domain" description="D-isomer specific 2-hydroxyacid dehydrogenase NAD-binding" evidence="6">
    <location>
        <begin position="106"/>
        <end position="292"/>
    </location>
</feature>
<dbReference type="PATRIC" id="fig|1618422.5.peg.335"/>
<dbReference type="FunFam" id="3.40.50.720:FF:000041">
    <property type="entry name" value="D-3-phosphoglycerate dehydrogenase"/>
    <property type="match status" value="1"/>
</dbReference>
<proteinExistence type="inferred from homology"/>
<feature type="domain" description="D-isomer specific 2-hydroxyacid dehydrogenase catalytic" evidence="5">
    <location>
        <begin position="4"/>
        <end position="322"/>
    </location>
</feature>
<comment type="caution">
    <text evidence="7">The sequence shown here is derived from an EMBL/GenBank/DDBJ whole genome shotgun (WGS) entry which is preliminary data.</text>
</comment>
<keyword evidence="2 4" id="KW-0560">Oxidoreductase</keyword>
<evidence type="ECO:0000259" key="5">
    <source>
        <dbReference type="Pfam" id="PF00389"/>
    </source>
</evidence>
<dbReference type="InterPro" id="IPR006140">
    <property type="entry name" value="D-isomer_DH_NAD-bd"/>
</dbReference>
<evidence type="ECO:0000256" key="1">
    <source>
        <dbReference type="ARBA" id="ARBA00005854"/>
    </source>
</evidence>
<accession>A0A0G0M167</accession>
<dbReference type="PANTHER" id="PTHR43026:SF1">
    <property type="entry name" value="2-HYDROXYACID DEHYDROGENASE HOMOLOG 1-RELATED"/>
    <property type="match status" value="1"/>
</dbReference>
<evidence type="ECO:0000259" key="6">
    <source>
        <dbReference type="Pfam" id="PF02826"/>
    </source>
</evidence>